<dbReference type="Proteomes" id="UP000281118">
    <property type="component" value="Unassembled WGS sequence"/>
</dbReference>
<reference evidence="2 3" key="1">
    <citation type="submission" date="2018-12" db="EMBL/GenBank/DDBJ databases">
        <title>The genome sequences of Variovorax guangxiensis DSM 27352.</title>
        <authorList>
            <person name="Gao J."/>
            <person name="Sun J."/>
        </authorList>
    </citation>
    <scope>NUCLEOTIDE SEQUENCE [LARGE SCALE GENOMIC DNA]</scope>
    <source>
        <strain evidence="2 3">DSM 27352</strain>
    </source>
</reference>
<comment type="caution">
    <text evidence="2">The sequence shown here is derived from an EMBL/GenBank/DDBJ whole genome shotgun (WGS) entry which is preliminary data.</text>
</comment>
<name>A0A433MP30_9BURK</name>
<dbReference type="AlphaFoldDB" id="A0A433MP30"/>
<organism evidence="2 3">
    <name type="scientific">Variovorax guangxiensis</name>
    <dbReference type="NCBI Taxonomy" id="1775474"/>
    <lineage>
        <taxon>Bacteria</taxon>
        <taxon>Pseudomonadati</taxon>
        <taxon>Pseudomonadota</taxon>
        <taxon>Betaproteobacteria</taxon>
        <taxon>Burkholderiales</taxon>
        <taxon>Comamonadaceae</taxon>
        <taxon>Variovorax</taxon>
    </lineage>
</organism>
<dbReference type="EMBL" id="RXFT01000009">
    <property type="protein sequence ID" value="RUR69565.1"/>
    <property type="molecule type" value="Genomic_DNA"/>
</dbReference>
<reference evidence="1 4" key="2">
    <citation type="submission" date="2020-08" db="EMBL/GenBank/DDBJ databases">
        <title>Genomic Encyclopedia of Type Strains, Phase IV (KMG-V): Genome sequencing to study the core and pangenomes of soil and plant-associated prokaryotes.</title>
        <authorList>
            <person name="Whitman W."/>
        </authorList>
    </citation>
    <scope>NUCLEOTIDE SEQUENCE [LARGE SCALE GENOMIC DNA]</scope>
    <source>
        <strain evidence="1 4">34/80</strain>
    </source>
</reference>
<accession>A0A433MP30</accession>
<dbReference type="RefSeq" id="WP_126023668.1">
    <property type="nucleotide sequence ID" value="NZ_JACIFZ010000005.1"/>
</dbReference>
<evidence type="ECO:0000313" key="2">
    <source>
        <dbReference type="EMBL" id="RUR69565.1"/>
    </source>
</evidence>
<evidence type="ECO:0000313" key="3">
    <source>
        <dbReference type="Proteomes" id="UP000281118"/>
    </source>
</evidence>
<protein>
    <submittedName>
        <fullName evidence="2">Uncharacterized protein</fullName>
    </submittedName>
</protein>
<dbReference type="Proteomes" id="UP000524450">
    <property type="component" value="Unassembled WGS sequence"/>
</dbReference>
<evidence type="ECO:0000313" key="4">
    <source>
        <dbReference type="Proteomes" id="UP000524450"/>
    </source>
</evidence>
<proteinExistence type="predicted"/>
<dbReference type="EMBL" id="JACIFZ010000005">
    <property type="protein sequence ID" value="MBB4223729.1"/>
    <property type="molecule type" value="Genomic_DNA"/>
</dbReference>
<evidence type="ECO:0000313" key="1">
    <source>
        <dbReference type="EMBL" id="MBB4223729.1"/>
    </source>
</evidence>
<dbReference type="OrthoDB" id="8855166at2"/>
<gene>
    <name evidence="2" type="ORF">EJP67_21150</name>
    <name evidence="1" type="ORF">GGD71_004515</name>
</gene>
<sequence length="82" mass="9223">MSTVIPGFPHASVERLCDYELPEPPAAASTLFQNLPEADGPEKLALAWWLWMDELGKSMFRHYDAWREQLGHATANGPDRKG</sequence>